<sequence>MSANVESVQEEQQIPSEKTLQHASKIAILEDKPILLDYWTDSFNNQALIGVKQTEDQEKILIKNEEEYTSPISKIFKTGNEFLVITENSIYIVSNTIPMKKIS</sequence>
<reference evidence="1" key="1">
    <citation type="journal article" date="2020" name="Nature">
        <title>Giant virus diversity and host interactions through global metagenomics.</title>
        <authorList>
            <person name="Schulz F."/>
            <person name="Roux S."/>
            <person name="Paez-Espino D."/>
            <person name="Jungbluth S."/>
            <person name="Walsh D.A."/>
            <person name="Denef V.J."/>
            <person name="McMahon K.D."/>
            <person name="Konstantinidis K.T."/>
            <person name="Eloe-Fadrosh E.A."/>
            <person name="Kyrpides N.C."/>
            <person name="Woyke T."/>
        </authorList>
    </citation>
    <scope>NUCLEOTIDE SEQUENCE</scope>
    <source>
        <strain evidence="1">GVMAG-M-3300027810-10</strain>
    </source>
</reference>
<accession>A0A6C0LJQ7</accession>
<evidence type="ECO:0000313" key="1">
    <source>
        <dbReference type="EMBL" id="QHU29794.1"/>
    </source>
</evidence>
<organism evidence="1">
    <name type="scientific">viral metagenome</name>
    <dbReference type="NCBI Taxonomy" id="1070528"/>
    <lineage>
        <taxon>unclassified sequences</taxon>
        <taxon>metagenomes</taxon>
        <taxon>organismal metagenomes</taxon>
    </lineage>
</organism>
<dbReference type="EMBL" id="MN740497">
    <property type="protein sequence ID" value="QHU29794.1"/>
    <property type="molecule type" value="Genomic_DNA"/>
</dbReference>
<proteinExistence type="predicted"/>
<protein>
    <submittedName>
        <fullName evidence="1">Uncharacterized protein</fullName>
    </submittedName>
</protein>
<dbReference type="AlphaFoldDB" id="A0A6C0LJQ7"/>
<name>A0A6C0LJQ7_9ZZZZ</name>